<dbReference type="OrthoDB" id="4953021at2759"/>
<dbReference type="EMBL" id="PKSG01000131">
    <property type="protein sequence ID" value="POR38503.1"/>
    <property type="molecule type" value="Genomic_DNA"/>
</dbReference>
<feature type="compositionally biased region" description="Basic residues" evidence="1">
    <location>
        <begin position="391"/>
        <end position="407"/>
    </location>
</feature>
<feature type="region of interest" description="Disordered" evidence="1">
    <location>
        <begin position="667"/>
        <end position="687"/>
    </location>
</feature>
<keyword evidence="3" id="KW-1185">Reference proteome</keyword>
<feature type="compositionally biased region" description="Low complexity" evidence="1">
    <location>
        <begin position="481"/>
        <end position="493"/>
    </location>
</feature>
<evidence type="ECO:0000313" key="2">
    <source>
        <dbReference type="EMBL" id="POR38503.1"/>
    </source>
</evidence>
<evidence type="ECO:0000313" key="3">
    <source>
        <dbReference type="Proteomes" id="UP000237481"/>
    </source>
</evidence>
<sequence length="912" mass="99456">MPARTRSKAATRGRLQRQPTQFGELETTPTCRHHGSPLILAVGDSAVLPANDSLGQETQALGQTYEYDGGLDDGDFARLEDTQGPKMEHRRSTNIQWSETESLARRSSPLRPGDTPRAGWKFGADESLPALSSPRSGRDKLPDTAPLPLDPPPPTPLEAPRSSKKVDFSETASTMLRSSPFGFGDSVKEMFEFFDSGLTPTQPPKDDNLLGAHRSAVPARSSSHLPMDDIYDATPVRENKRRDVDADNVVISVPSQDIRQPTSNTATHETIREPDQPGDSVIGATRHSDCAGMRCDTKSALPREHDQQLGSLPQKKPHGGSVVPSSDTVEASVANDRGRKRKQRPKPALHFDDLTQEFREQPTKPSPKGRMPMVRKLRESVQPSSSPAAVPKRKAPAKRAQPKKAKAAPKAQEVTPLVYIENGESNLGKRLAPTKQPTKRGKQGRKQDDVSPCLKPDAVKPIPAALSEPIVVSSDAANSAILSYSSSPPSSNLQTAKSQKDDATPEKRDVNHVVRQEARSKQTLGVNDDHPPDFALAQSFHETPLASIDAKATKASRKTATVADDNNGQRVPADSRKVLAPRDANVRPRKAAGSLKQRVISGNPSPIRISPGKQEASRPCGKHNLTARQSTRNYSVSVHGSPLPAQRQTAAQVSRLVDTDSMNHTFSAESTYLNPPRYLQPRKSESQLPATELPFSWSGRQVQSAQGRGGQSSGTKASHPSLRHEPTIPAMQGVSAGVHAQILASLQDFSTLSDEPLVDDPKNGVEEASPDKGSVLESDQKANPPDKLAQDLHQLVDTMMEHLGSKKETGQRIADVYRTKIAGCVDRIQSRHIGERRTLVGQLRHDGDKFGAVVQDAKKVVKQHSRTRERAIGDLQQSMTARRKLFERATSSLRAVHRQLLDDDVHLDMDRD</sequence>
<feature type="region of interest" description="Disordered" evidence="1">
    <location>
        <begin position="481"/>
        <end position="652"/>
    </location>
</feature>
<comment type="caution">
    <text evidence="2">The sequence shown here is derived from an EMBL/GenBank/DDBJ whole genome shotgun (WGS) entry which is preliminary data.</text>
</comment>
<gene>
    <name evidence="2" type="ORF">TPAR_01281</name>
</gene>
<name>A0A2S4L7S3_9HYPO</name>
<feature type="compositionally biased region" description="Low complexity" evidence="1">
    <location>
        <begin position="380"/>
        <end position="390"/>
    </location>
</feature>
<feature type="compositionally biased region" description="Basic residues" evidence="1">
    <location>
        <begin position="1"/>
        <end position="15"/>
    </location>
</feature>
<feature type="compositionally biased region" description="Pro residues" evidence="1">
    <location>
        <begin position="148"/>
        <end position="157"/>
    </location>
</feature>
<feature type="compositionally biased region" description="Basic and acidic residues" evidence="1">
    <location>
        <begin position="349"/>
        <end position="362"/>
    </location>
</feature>
<evidence type="ECO:0000256" key="1">
    <source>
        <dbReference type="SAM" id="MobiDB-lite"/>
    </source>
</evidence>
<dbReference type="Proteomes" id="UP000237481">
    <property type="component" value="Unassembled WGS sequence"/>
</dbReference>
<feature type="region of interest" description="Disordered" evidence="1">
    <location>
        <begin position="1"/>
        <end position="30"/>
    </location>
</feature>
<dbReference type="AlphaFoldDB" id="A0A2S4L7S3"/>
<accession>A0A2S4L7S3</accession>
<feature type="region of interest" description="Disordered" evidence="1">
    <location>
        <begin position="753"/>
        <end position="785"/>
    </location>
</feature>
<feature type="compositionally biased region" description="Basic and acidic residues" evidence="1">
    <location>
        <begin position="498"/>
        <end position="520"/>
    </location>
</feature>
<feature type="compositionally biased region" description="Basic and acidic residues" evidence="1">
    <location>
        <begin position="75"/>
        <end position="91"/>
    </location>
</feature>
<feature type="compositionally biased region" description="Polar residues" evidence="1">
    <location>
        <begin position="626"/>
        <end position="638"/>
    </location>
</feature>
<feature type="region of interest" description="Disordered" evidence="1">
    <location>
        <begin position="195"/>
        <end position="464"/>
    </location>
</feature>
<proteinExistence type="predicted"/>
<organism evidence="2 3">
    <name type="scientific">Tolypocladium paradoxum</name>
    <dbReference type="NCBI Taxonomy" id="94208"/>
    <lineage>
        <taxon>Eukaryota</taxon>
        <taxon>Fungi</taxon>
        <taxon>Dikarya</taxon>
        <taxon>Ascomycota</taxon>
        <taxon>Pezizomycotina</taxon>
        <taxon>Sordariomycetes</taxon>
        <taxon>Hypocreomycetidae</taxon>
        <taxon>Hypocreales</taxon>
        <taxon>Ophiocordycipitaceae</taxon>
        <taxon>Tolypocladium</taxon>
    </lineage>
</organism>
<feature type="compositionally biased region" description="Basic residues" evidence="1">
    <location>
        <begin position="338"/>
        <end position="347"/>
    </location>
</feature>
<feature type="compositionally biased region" description="Polar residues" evidence="1">
    <location>
        <begin position="253"/>
        <end position="268"/>
    </location>
</feature>
<protein>
    <submittedName>
        <fullName evidence="2">Uncharacterized protein</fullName>
    </submittedName>
</protein>
<feature type="compositionally biased region" description="Basic and acidic residues" evidence="1">
    <location>
        <begin position="295"/>
        <end position="307"/>
    </location>
</feature>
<feature type="compositionally biased region" description="Basic and acidic residues" evidence="1">
    <location>
        <begin position="235"/>
        <end position="245"/>
    </location>
</feature>
<feature type="region of interest" description="Disordered" evidence="1">
    <location>
        <begin position="699"/>
        <end position="727"/>
    </location>
</feature>
<reference evidence="2 3" key="1">
    <citation type="submission" date="2018-01" db="EMBL/GenBank/DDBJ databases">
        <title>Harnessing the power of phylogenomics to disentangle the directionality and signatures of interkingdom host jumping in the parasitic fungal genus Tolypocladium.</title>
        <authorList>
            <person name="Quandt C.A."/>
            <person name="Patterson W."/>
            <person name="Spatafora J.W."/>
        </authorList>
    </citation>
    <scope>NUCLEOTIDE SEQUENCE [LARGE SCALE GENOMIC DNA]</scope>
    <source>
        <strain evidence="2 3">NRBC 100945</strain>
    </source>
</reference>
<feature type="region of interest" description="Disordered" evidence="1">
    <location>
        <begin position="61"/>
        <end position="171"/>
    </location>
</feature>